<dbReference type="PANTHER" id="PTHR45708">
    <property type="entry name" value="ENDOCHITINASE"/>
    <property type="match status" value="1"/>
</dbReference>
<evidence type="ECO:0000313" key="18">
    <source>
        <dbReference type="EMBL" id="RZB91798.1"/>
    </source>
</evidence>
<protein>
    <recommendedName>
        <fullName evidence="13">Acidic endochitinase</fullName>
        <ecNumber evidence="4">3.2.1.14</ecNumber>
    </recommendedName>
</protein>
<evidence type="ECO:0000313" key="19">
    <source>
        <dbReference type="Proteomes" id="UP000289340"/>
    </source>
</evidence>
<dbReference type="Gene3D" id="3.20.20.80">
    <property type="entry name" value="Glycosidases"/>
    <property type="match status" value="1"/>
</dbReference>
<dbReference type="Proteomes" id="UP000289340">
    <property type="component" value="Chromosome 9"/>
</dbReference>
<evidence type="ECO:0000256" key="9">
    <source>
        <dbReference type="ARBA" id="ARBA00023157"/>
    </source>
</evidence>
<dbReference type="InterPro" id="IPR001579">
    <property type="entry name" value="Glyco_hydro_18_chit_AS"/>
</dbReference>
<keyword evidence="5" id="KW-0964">Secreted</keyword>
<keyword evidence="10" id="KW-0119">Carbohydrate metabolism</keyword>
<dbReference type="PANTHER" id="PTHR45708:SF22">
    <property type="entry name" value="ACIDIC ENDOCHITINASE"/>
    <property type="match status" value="1"/>
</dbReference>
<dbReference type="EC" id="3.2.1.14" evidence="4"/>
<comment type="catalytic activity">
    <reaction evidence="1">
        <text>Random endo-hydrolysis of N-acetyl-beta-D-glucosaminide (1-&gt;4)-beta-linkages in chitin and chitodextrins.</text>
        <dbReference type="EC" id="3.2.1.14"/>
    </reaction>
</comment>
<dbReference type="PROSITE" id="PS01095">
    <property type="entry name" value="GH18_1"/>
    <property type="match status" value="1"/>
</dbReference>
<sequence length="299" mass="31615">MKTLNKASLLLFPLLSLSLFINHSHAAGIAVYWGQNGGEGTLAEACNTGNYQYVNIAFLSTFGNGQTPQLNLAGHCDPNNNGCTGLSSDINTCQDLGIKVLLSLGGGAGSYSLSSADDATQLANYLWENFLGGQTGSGPLGDVILDGIDFDIESGGSDHYDDLARALNSFSSQSKVYLSAAPQCIIPDAHLDAAIQTGLFDYVWVQFYNNPSCQYSSGNTNDLINSWNQWITVPASLVFMGLPASEAAAPSGGFVPADVLTSQILPVIKQSSNYGGVMLWDRFNDVQNGYSNAIIGSVN</sequence>
<keyword evidence="6 15" id="KW-0732">Signal</keyword>
<keyword evidence="8" id="KW-0146">Chitin degradation</keyword>
<dbReference type="Proteomes" id="UP000053555">
    <property type="component" value="Unassembled WGS sequence"/>
</dbReference>
<dbReference type="InterPro" id="IPR050542">
    <property type="entry name" value="Glycosyl_Hydrlase18_Chitinase"/>
</dbReference>
<dbReference type="GO" id="GO:0008843">
    <property type="term" value="F:endochitinase activity"/>
    <property type="evidence" value="ECO:0007669"/>
    <property type="project" value="UniProtKB-EC"/>
</dbReference>
<evidence type="ECO:0000256" key="1">
    <source>
        <dbReference type="ARBA" id="ARBA00000822"/>
    </source>
</evidence>
<dbReference type="InterPro" id="IPR017853">
    <property type="entry name" value="GH"/>
</dbReference>
<reference evidence="18 19" key="2">
    <citation type="submission" date="2018-09" db="EMBL/GenBank/DDBJ databases">
        <title>A high-quality reference genome of wild soybean provides a powerful tool to mine soybean genomes.</title>
        <authorList>
            <person name="Xie M."/>
            <person name="Chung C.Y.L."/>
            <person name="Li M.-W."/>
            <person name="Wong F.-L."/>
            <person name="Chan T.-F."/>
            <person name="Lam H.-M."/>
        </authorList>
    </citation>
    <scope>NUCLEOTIDE SEQUENCE [LARGE SCALE GENOMIC DNA]</scope>
    <source>
        <strain evidence="19">cv. W05</strain>
        <tissue evidence="18">Hypocotyl of etiolated seedlings</tissue>
    </source>
</reference>
<dbReference type="GO" id="GO:0006032">
    <property type="term" value="P:chitin catabolic process"/>
    <property type="evidence" value="ECO:0007669"/>
    <property type="project" value="UniProtKB-KW"/>
</dbReference>
<evidence type="ECO:0000256" key="3">
    <source>
        <dbReference type="ARBA" id="ARBA00009121"/>
    </source>
</evidence>
<keyword evidence="19" id="KW-1185">Reference proteome</keyword>
<feature type="domain" description="GH18" evidence="16">
    <location>
        <begin position="27"/>
        <end position="299"/>
    </location>
</feature>
<gene>
    <name evidence="18" type="ORF">D0Y65_023980</name>
    <name evidence="17" type="ORF">glysoja_043083</name>
</gene>
<evidence type="ECO:0000313" key="17">
    <source>
        <dbReference type="EMBL" id="KHN47273.1"/>
    </source>
</evidence>
<dbReference type="GO" id="GO:0000272">
    <property type="term" value="P:polysaccharide catabolic process"/>
    <property type="evidence" value="ECO:0007669"/>
    <property type="project" value="UniProtKB-KW"/>
</dbReference>
<comment type="subcellular location">
    <subcellularLocation>
        <location evidence="2">Secreted</location>
        <location evidence="2">Extracellular space</location>
    </subcellularLocation>
</comment>
<evidence type="ECO:0000256" key="14">
    <source>
        <dbReference type="RuleBase" id="RU000489"/>
    </source>
</evidence>
<evidence type="ECO:0000256" key="10">
    <source>
        <dbReference type="ARBA" id="ARBA00023277"/>
    </source>
</evidence>
<dbReference type="InterPro" id="IPR001223">
    <property type="entry name" value="Glyco_hydro18_cat"/>
</dbReference>
<evidence type="ECO:0000259" key="16">
    <source>
        <dbReference type="PROSITE" id="PS51910"/>
    </source>
</evidence>
<evidence type="ECO:0000256" key="7">
    <source>
        <dbReference type="ARBA" id="ARBA00022801"/>
    </source>
</evidence>
<evidence type="ECO:0000256" key="13">
    <source>
        <dbReference type="ARBA" id="ARBA00073139"/>
    </source>
</evidence>
<evidence type="ECO:0000256" key="2">
    <source>
        <dbReference type="ARBA" id="ARBA00004239"/>
    </source>
</evidence>
<evidence type="ECO:0000256" key="12">
    <source>
        <dbReference type="ARBA" id="ARBA00023326"/>
    </source>
</evidence>
<dbReference type="EMBL" id="KN640841">
    <property type="protein sequence ID" value="KHN47273.1"/>
    <property type="molecule type" value="Genomic_DNA"/>
</dbReference>
<proteinExistence type="inferred from homology"/>
<evidence type="ECO:0000256" key="15">
    <source>
        <dbReference type="SAM" id="SignalP"/>
    </source>
</evidence>
<dbReference type="EMBL" id="QZWG01000009">
    <property type="protein sequence ID" value="RZB91798.1"/>
    <property type="molecule type" value="Genomic_DNA"/>
</dbReference>
<keyword evidence="9" id="KW-1015">Disulfide bond</keyword>
<keyword evidence="11 14" id="KW-0326">Glycosidase</keyword>
<dbReference type="InterPro" id="IPR045321">
    <property type="entry name" value="Cts1-like"/>
</dbReference>
<keyword evidence="7 14" id="KW-0378">Hydrolase</keyword>
<evidence type="ECO:0000256" key="6">
    <source>
        <dbReference type="ARBA" id="ARBA00022729"/>
    </source>
</evidence>
<evidence type="ECO:0000256" key="8">
    <source>
        <dbReference type="ARBA" id="ARBA00023024"/>
    </source>
</evidence>
<feature type="signal peptide" evidence="15">
    <location>
        <begin position="1"/>
        <end position="26"/>
    </location>
</feature>
<accession>A0A0B2SR36</accession>
<dbReference type="PROSITE" id="PS51910">
    <property type="entry name" value="GH18_2"/>
    <property type="match status" value="1"/>
</dbReference>
<organism evidence="17">
    <name type="scientific">Glycine soja</name>
    <name type="common">Wild soybean</name>
    <dbReference type="NCBI Taxonomy" id="3848"/>
    <lineage>
        <taxon>Eukaryota</taxon>
        <taxon>Viridiplantae</taxon>
        <taxon>Streptophyta</taxon>
        <taxon>Embryophyta</taxon>
        <taxon>Tracheophyta</taxon>
        <taxon>Spermatophyta</taxon>
        <taxon>Magnoliopsida</taxon>
        <taxon>eudicotyledons</taxon>
        <taxon>Gunneridae</taxon>
        <taxon>Pentapetalae</taxon>
        <taxon>rosids</taxon>
        <taxon>fabids</taxon>
        <taxon>Fabales</taxon>
        <taxon>Fabaceae</taxon>
        <taxon>Papilionoideae</taxon>
        <taxon>50 kb inversion clade</taxon>
        <taxon>NPAAA clade</taxon>
        <taxon>indigoferoid/millettioid clade</taxon>
        <taxon>Phaseoleae</taxon>
        <taxon>Glycine</taxon>
        <taxon>Glycine subgen. Soja</taxon>
    </lineage>
</organism>
<reference evidence="17" key="1">
    <citation type="submission" date="2014-07" db="EMBL/GenBank/DDBJ databases">
        <title>Identification of a novel salt tolerance gene in wild soybean by whole-genome sequencing.</title>
        <authorList>
            <person name="Lam H.-M."/>
            <person name="Qi X."/>
            <person name="Li M.-W."/>
            <person name="Liu X."/>
            <person name="Xie M."/>
            <person name="Ni M."/>
            <person name="Xu X."/>
        </authorList>
    </citation>
    <scope>NUCLEOTIDE SEQUENCE [LARGE SCALE GENOMIC DNA]</scope>
    <source>
        <tissue evidence="17">Root</tissue>
    </source>
</reference>
<evidence type="ECO:0000256" key="5">
    <source>
        <dbReference type="ARBA" id="ARBA00022525"/>
    </source>
</evidence>
<evidence type="ECO:0000256" key="11">
    <source>
        <dbReference type="ARBA" id="ARBA00023295"/>
    </source>
</evidence>
<dbReference type="AlphaFoldDB" id="A0A0B2SR36"/>
<feature type="chain" id="PRO_5040666625" description="Acidic endochitinase" evidence="15">
    <location>
        <begin position="27"/>
        <end position="299"/>
    </location>
</feature>
<dbReference type="SUPFAM" id="SSF51445">
    <property type="entry name" value="(Trans)glycosidases"/>
    <property type="match status" value="1"/>
</dbReference>
<name>A0A0B2SR36_GLYSO</name>
<dbReference type="CDD" id="cd02877">
    <property type="entry name" value="GH18_hevamine_XipI_class_III"/>
    <property type="match status" value="1"/>
</dbReference>
<evidence type="ECO:0000256" key="4">
    <source>
        <dbReference type="ARBA" id="ARBA00012729"/>
    </source>
</evidence>
<keyword evidence="12" id="KW-0624">Polysaccharide degradation</keyword>
<dbReference type="Pfam" id="PF00704">
    <property type="entry name" value="Glyco_hydro_18"/>
    <property type="match status" value="1"/>
</dbReference>
<dbReference type="Gramene" id="XM_028323962.1">
    <property type="protein sequence ID" value="XP_028179763.1"/>
    <property type="gene ID" value="LOC114366924"/>
</dbReference>
<comment type="similarity">
    <text evidence="3">Belongs to the glycosyl hydrolase 18 family. Chitinase class II subfamily.</text>
</comment>
<dbReference type="FunFam" id="3.20.20.80:FF:000015">
    <property type="entry name" value="Acidic endochitinase SE2"/>
    <property type="match status" value="1"/>
</dbReference>
<dbReference type="GO" id="GO:0005576">
    <property type="term" value="C:extracellular region"/>
    <property type="evidence" value="ECO:0007669"/>
    <property type="project" value="UniProtKB-SubCell"/>
</dbReference>